<evidence type="ECO:0000259" key="5">
    <source>
        <dbReference type="PROSITE" id="PS52019"/>
    </source>
</evidence>
<dbReference type="PROSITE" id="PS52004">
    <property type="entry name" value="KS3_2"/>
    <property type="match status" value="1"/>
</dbReference>
<dbReference type="Pfam" id="PF00109">
    <property type="entry name" value="ketoacyl-synt"/>
    <property type="match status" value="1"/>
</dbReference>
<dbReference type="OMA" id="EASMSIV"/>
<protein>
    <submittedName>
        <fullName evidence="6">PKS-like enzyme, putative (JCVI)</fullName>
    </submittedName>
</protein>
<evidence type="ECO:0000313" key="6">
    <source>
        <dbReference type="EMBL" id="CBF79242.1"/>
    </source>
</evidence>
<gene>
    <name evidence="6" type="ORF">ANIA_07022</name>
</gene>
<dbReference type="InterPro" id="IPR014030">
    <property type="entry name" value="Ketoacyl_synth_N"/>
</dbReference>
<dbReference type="InterPro" id="IPR001031">
    <property type="entry name" value="Thioesterase"/>
</dbReference>
<accession>Q5AXF8</accession>
<reference evidence="7" key="2">
    <citation type="journal article" date="2009" name="Fungal Genet. Biol.">
        <title>The 2008 update of the Aspergillus nidulans genome annotation: a community effort.</title>
        <authorList>
            <person name="Wortman J.R."/>
            <person name="Gilsenan J.M."/>
            <person name="Joardar V."/>
            <person name="Deegan J."/>
            <person name="Clutterbuck J."/>
            <person name="Andersen M.R."/>
            <person name="Archer D."/>
            <person name="Bencina M."/>
            <person name="Braus G."/>
            <person name="Coutinho P."/>
            <person name="von Dohren H."/>
            <person name="Doonan J."/>
            <person name="Driessen A.J."/>
            <person name="Durek P."/>
            <person name="Espeso E."/>
            <person name="Fekete E."/>
            <person name="Flipphi M."/>
            <person name="Estrada C.G."/>
            <person name="Geysens S."/>
            <person name="Goldman G."/>
            <person name="de Groot P.W."/>
            <person name="Hansen K."/>
            <person name="Harris S.D."/>
            <person name="Heinekamp T."/>
            <person name="Helmstaedt K."/>
            <person name="Henrissat B."/>
            <person name="Hofmann G."/>
            <person name="Homan T."/>
            <person name="Horio T."/>
            <person name="Horiuchi H."/>
            <person name="James S."/>
            <person name="Jones M."/>
            <person name="Karaffa L."/>
            <person name="Karanyi Z."/>
            <person name="Kato M."/>
            <person name="Keller N."/>
            <person name="Kelly D.E."/>
            <person name="Kiel J.A."/>
            <person name="Kim J.M."/>
            <person name="van der Klei I.J."/>
            <person name="Klis F.M."/>
            <person name="Kovalchuk A."/>
            <person name="Krasevec N."/>
            <person name="Kubicek C.P."/>
            <person name="Liu B."/>
            <person name="Maccabe A."/>
            <person name="Meyer V."/>
            <person name="Mirabito P."/>
            <person name="Miskei M."/>
            <person name="Mos M."/>
            <person name="Mullins J."/>
            <person name="Nelson D.R."/>
            <person name="Nielsen J."/>
            <person name="Oakley B.R."/>
            <person name="Osmani S.A."/>
            <person name="Pakula T."/>
            <person name="Paszewski A."/>
            <person name="Paulsen I."/>
            <person name="Pilsyk S."/>
            <person name="Pocsi I."/>
            <person name="Punt P.J."/>
            <person name="Ram A.F."/>
            <person name="Ren Q."/>
            <person name="Robellet X."/>
            <person name="Robson G."/>
            <person name="Seiboth B."/>
            <person name="van Solingen P."/>
            <person name="Specht T."/>
            <person name="Sun J."/>
            <person name="Taheri-Talesh N."/>
            <person name="Takeshita N."/>
            <person name="Ussery D."/>
            <person name="vanKuyk P.A."/>
            <person name="Visser H."/>
            <person name="van de Vondervoort P.J."/>
            <person name="de Vries R.P."/>
            <person name="Walton J."/>
            <person name="Xiang X."/>
            <person name="Xiong Y."/>
            <person name="Zeng A.P."/>
            <person name="Brandt B.W."/>
            <person name="Cornell M.J."/>
            <person name="van den Hondel C.A."/>
            <person name="Visser J."/>
            <person name="Oliver S.G."/>
            <person name="Turner G."/>
        </authorList>
    </citation>
    <scope>GENOME REANNOTATION</scope>
    <source>
        <strain evidence="7">FGSC A4 / ATCC 38163 / CBS 112.46 / NRRL 194 / M139</strain>
    </source>
</reference>
<dbReference type="SUPFAM" id="SSF53474">
    <property type="entry name" value="alpha/beta-Hydrolases"/>
    <property type="match status" value="1"/>
</dbReference>
<dbReference type="Pfam" id="PF14765">
    <property type="entry name" value="PS-DH"/>
    <property type="match status" value="1"/>
</dbReference>
<evidence type="ECO:0000256" key="3">
    <source>
        <dbReference type="PROSITE-ProRule" id="PRU01363"/>
    </source>
</evidence>
<dbReference type="SMART" id="SM00825">
    <property type="entry name" value="PKS_KS"/>
    <property type="match status" value="1"/>
</dbReference>
<dbReference type="GeneID" id="2870094"/>
<accession>C8VC75</accession>
<feature type="active site" description="Proton acceptor; for dehydratase activity" evidence="3">
    <location>
        <position position="309"/>
    </location>
</feature>
<feature type="domain" description="PKS/mFAS DH" evidence="5">
    <location>
        <begin position="272"/>
        <end position="613"/>
    </location>
</feature>
<evidence type="ECO:0000313" key="7">
    <source>
        <dbReference type="Proteomes" id="UP000000560"/>
    </source>
</evidence>
<dbReference type="InterPro" id="IPR050091">
    <property type="entry name" value="PKS_NRPS_Biosynth_Enz"/>
</dbReference>
<keyword evidence="2" id="KW-0597">Phosphoprotein</keyword>
<dbReference type="SUPFAM" id="SSF53901">
    <property type="entry name" value="Thiolase-like"/>
    <property type="match status" value="1"/>
</dbReference>
<evidence type="ECO:0000256" key="1">
    <source>
        <dbReference type="ARBA" id="ARBA00022450"/>
    </source>
</evidence>
<feature type="region of interest" description="N-terminal hotdog fold" evidence="3">
    <location>
        <begin position="272"/>
        <end position="440"/>
    </location>
</feature>
<dbReference type="InterPro" id="IPR020841">
    <property type="entry name" value="PKS_Beta-ketoAc_synthase_dom"/>
</dbReference>
<dbReference type="eggNOG" id="KOG1202">
    <property type="taxonomic scope" value="Eukaryota"/>
</dbReference>
<dbReference type="CDD" id="cd00833">
    <property type="entry name" value="PKS"/>
    <property type="match status" value="1"/>
</dbReference>
<sequence length="757" mass="83307">MIPIFQVQGKSKSRPAPLFLIHAISGLALPYNSFGTLDFRGRAIYAIGSPLNGPRRYRLPSSIDDVARQYIRFVLSKQATGPYLLGGCSFGGLRAGQPILDARQSTPSREDANAKENKGDESTAMWEKMYKHIYNVLALVKRAANGEFVSALREVKVDFIKCSVLEVPPAGIITEPSRKFYLDRYENEYMGWQPGQFAGWEGHSIDAEHDRWSRISVKIRVRSSTCSGNEAEAMDPQQRLLLEVVYEALEDGIPLIKVAGSQTSVLCGTFTNDYNSTITKDLEYYPKYSITDTGNSILSNRISYFYNLHGASATTLQAGEASMSIVLGSALHFDPNIFITMTDLGMLSTDGRCRAFDADRSGYVRGEGICAIIHKRKSQAEFDGDVIRAIVRGTGVNHDGTKQGITLPSSESQEALIRQVTRADSTEHCRGLISAQEGPAASMGHQKPYLGFSELQAKSVRSLVPRMFYEQIHSLGLQYGVSFALMSGGIKSGSVFATAPLRWTSHWFNSAAPSHATLIHPSLLDAALHAIFAAVERRTGQPINGPYVPTFMQSLQVSGVFADRATEALQFLGGRNGEQRRFCSLTLLQMAAEEVISSTEQLQLELASLVKLEELNEGEYDLVILDDVVVPLAYDIRNYLKPDAFAINSGKHSSMSKREAFTPVFSPARYHVWRKDSTNPLPGTELALATAANPSARTVAMTSAIASAHSERLFRVSLDKLFKITPVPENIVILAALDKNLKTPRSSQRVLADMFVY</sequence>
<organism evidence="6 7">
    <name type="scientific">Emericella nidulans (strain FGSC A4 / ATCC 38163 / CBS 112.46 / NRRL 194 / M139)</name>
    <name type="common">Aspergillus nidulans</name>
    <dbReference type="NCBI Taxonomy" id="227321"/>
    <lineage>
        <taxon>Eukaryota</taxon>
        <taxon>Fungi</taxon>
        <taxon>Dikarya</taxon>
        <taxon>Ascomycota</taxon>
        <taxon>Pezizomycotina</taxon>
        <taxon>Eurotiomycetes</taxon>
        <taxon>Eurotiomycetidae</taxon>
        <taxon>Eurotiales</taxon>
        <taxon>Aspergillaceae</taxon>
        <taxon>Aspergillus</taxon>
        <taxon>Aspergillus subgen. Nidulantes</taxon>
    </lineage>
</organism>
<keyword evidence="7" id="KW-1185">Reference proteome</keyword>
<name>Q5AXF8_EMENI</name>
<proteinExistence type="predicted"/>
<feature type="active site" description="Proton donor; for dehydratase activity" evidence="3">
    <location>
        <position position="525"/>
    </location>
</feature>
<dbReference type="STRING" id="227321.Q5AXF8"/>
<dbReference type="InterPro" id="IPR016039">
    <property type="entry name" value="Thiolase-like"/>
</dbReference>
<dbReference type="InParanoid" id="Q5AXF8"/>
<dbReference type="Gene3D" id="3.10.129.120">
    <property type="match status" value="1"/>
</dbReference>
<dbReference type="Proteomes" id="UP000000560">
    <property type="component" value="Chromosome IV"/>
</dbReference>
<dbReference type="InterPro" id="IPR049900">
    <property type="entry name" value="PKS_mFAS_DH"/>
</dbReference>
<dbReference type="InterPro" id="IPR049551">
    <property type="entry name" value="PKS_DH_C"/>
</dbReference>
<dbReference type="PANTHER" id="PTHR43775">
    <property type="entry name" value="FATTY ACID SYNTHASE"/>
    <property type="match status" value="1"/>
</dbReference>
<dbReference type="KEGG" id="ani:ANIA_07022"/>
<evidence type="ECO:0000256" key="2">
    <source>
        <dbReference type="ARBA" id="ARBA00022553"/>
    </source>
</evidence>
<dbReference type="AlphaFoldDB" id="Q5AXF8"/>
<feature type="region of interest" description="C-terminal hotdog fold" evidence="3">
    <location>
        <begin position="460"/>
        <end position="613"/>
    </location>
</feature>
<reference evidence="7" key="1">
    <citation type="journal article" date="2005" name="Nature">
        <title>Sequencing of Aspergillus nidulans and comparative analysis with A. fumigatus and A. oryzae.</title>
        <authorList>
            <person name="Galagan J.E."/>
            <person name="Calvo S.E."/>
            <person name="Cuomo C."/>
            <person name="Ma L.J."/>
            <person name="Wortman J.R."/>
            <person name="Batzoglou S."/>
            <person name="Lee S.I."/>
            <person name="Basturkmen M."/>
            <person name="Spevak C.C."/>
            <person name="Clutterbuck J."/>
            <person name="Kapitonov V."/>
            <person name="Jurka J."/>
            <person name="Scazzocchio C."/>
            <person name="Farman M."/>
            <person name="Butler J."/>
            <person name="Purcell S."/>
            <person name="Harris S."/>
            <person name="Braus G.H."/>
            <person name="Draht O."/>
            <person name="Busch S."/>
            <person name="D'Enfert C."/>
            <person name="Bouchier C."/>
            <person name="Goldman G.H."/>
            <person name="Bell-Pedersen D."/>
            <person name="Griffiths-Jones S."/>
            <person name="Doonan J.H."/>
            <person name="Yu J."/>
            <person name="Vienken K."/>
            <person name="Pain A."/>
            <person name="Freitag M."/>
            <person name="Selker E.U."/>
            <person name="Archer D.B."/>
            <person name="Penalva M.A."/>
            <person name="Oakley B.R."/>
            <person name="Momany M."/>
            <person name="Tanaka T."/>
            <person name="Kumagai T."/>
            <person name="Asai K."/>
            <person name="Machida M."/>
            <person name="Nierman W.C."/>
            <person name="Denning D.W."/>
            <person name="Caddick M."/>
            <person name="Hynes M."/>
            <person name="Paoletti M."/>
            <person name="Fischer R."/>
            <person name="Miller B."/>
            <person name="Dyer P."/>
            <person name="Sachs M.S."/>
            <person name="Osmani S.A."/>
            <person name="Birren B.W."/>
        </authorList>
    </citation>
    <scope>NUCLEOTIDE SEQUENCE [LARGE SCALE GENOMIC DNA]</scope>
    <source>
        <strain evidence="7">FGSC A4 / ATCC 38163 / CBS 112.46 / NRRL 194 / M139</strain>
    </source>
</reference>
<dbReference type="Gene3D" id="3.40.47.10">
    <property type="match status" value="1"/>
</dbReference>
<dbReference type="Pfam" id="PF00975">
    <property type="entry name" value="Thioesterase"/>
    <property type="match status" value="1"/>
</dbReference>
<evidence type="ECO:0000259" key="4">
    <source>
        <dbReference type="PROSITE" id="PS52004"/>
    </source>
</evidence>
<dbReference type="HOGENOM" id="CLU_368020_0_0_1"/>
<dbReference type="OrthoDB" id="10253869at2759"/>
<dbReference type="PANTHER" id="PTHR43775:SF29">
    <property type="entry name" value="ASPERFURANONE POLYKETIDE SYNTHASE AFOG-RELATED"/>
    <property type="match status" value="1"/>
</dbReference>
<dbReference type="EMBL" id="BN001304">
    <property type="protein sequence ID" value="CBF79242.1"/>
    <property type="molecule type" value="Genomic_DNA"/>
</dbReference>
<dbReference type="RefSeq" id="XP_664626.1">
    <property type="nucleotide sequence ID" value="XM_659534.1"/>
</dbReference>
<dbReference type="Gene3D" id="3.40.50.1820">
    <property type="entry name" value="alpha/beta hydrolase"/>
    <property type="match status" value="1"/>
</dbReference>
<keyword evidence="1" id="KW-0596">Phosphopantetheine</keyword>
<feature type="domain" description="Ketosynthase family 3 (KS3)" evidence="4">
    <location>
        <begin position="131"/>
        <end position="521"/>
    </location>
</feature>
<dbReference type="PROSITE" id="PS52019">
    <property type="entry name" value="PKS_MFAS_DH"/>
    <property type="match status" value="1"/>
</dbReference>
<dbReference type="InterPro" id="IPR029058">
    <property type="entry name" value="AB_hydrolase_fold"/>
</dbReference>
<dbReference type="GO" id="GO:0016746">
    <property type="term" value="F:acyltransferase activity"/>
    <property type="evidence" value="ECO:0007669"/>
    <property type="project" value="InterPro"/>
</dbReference>